<dbReference type="RefSeq" id="WP_179085987.1">
    <property type="nucleotide sequence ID" value="NZ_CAKKMG010000083.1"/>
</dbReference>
<evidence type="ECO:0000313" key="3">
    <source>
        <dbReference type="EMBL" id="SIQ15446.1"/>
    </source>
</evidence>
<keyword evidence="1" id="KW-0472">Membrane</keyword>
<sequence length="56" mass="6725">MKKKFSYLFGPTFLVIIILLLLDDYRQYAIVPVLLFWIVLFSWDTIEKKKKAKENS</sequence>
<proteinExistence type="predicted"/>
<keyword evidence="1" id="KW-0812">Transmembrane</keyword>
<comment type="caution">
    <text evidence="2">The sequence shown here is derived from an EMBL/GenBank/DDBJ whole genome shotgun (WGS) entry which is preliminary data.</text>
</comment>
<reference evidence="2" key="2">
    <citation type="submission" date="2021-11" db="EMBL/GenBank/DDBJ databases">
        <authorList>
            <person name="Bulgarelli D."/>
        </authorList>
    </citation>
    <scope>NUCLEOTIDE SEQUENCE</scope>
    <source>
        <strain evidence="2">Bi133</strain>
    </source>
</reference>
<feature type="transmembrane region" description="Helical" evidence="1">
    <location>
        <begin position="5"/>
        <end position="22"/>
    </location>
</feature>
<accession>A0A9W4PJN5</accession>
<dbReference type="EMBL" id="FTMX01000001">
    <property type="protein sequence ID" value="SIQ15446.1"/>
    <property type="molecule type" value="Genomic_DNA"/>
</dbReference>
<evidence type="ECO:0000256" key="1">
    <source>
        <dbReference type="SAM" id="Phobius"/>
    </source>
</evidence>
<protein>
    <submittedName>
        <fullName evidence="2">Uncharacterized protein</fullName>
    </submittedName>
</protein>
<gene>
    <name evidence="3" type="ORF">SAMN05878482_101499</name>
    <name evidence="2" type="ORF">SRABI133_04149</name>
</gene>
<name>A0A9W4PJN5_9BACI</name>
<reference evidence="3 4" key="1">
    <citation type="submission" date="2017-01" db="EMBL/GenBank/DDBJ databases">
        <authorList>
            <person name="Varghese N."/>
            <person name="Submissions S."/>
        </authorList>
    </citation>
    <scope>NUCLEOTIDE SEQUENCE [LARGE SCALE GENOMIC DNA]</scope>
    <source>
        <strain evidence="3 4">RUG2-6</strain>
    </source>
</reference>
<keyword evidence="1" id="KW-1133">Transmembrane helix</keyword>
<evidence type="ECO:0000313" key="5">
    <source>
        <dbReference type="Proteomes" id="UP000789326"/>
    </source>
</evidence>
<evidence type="ECO:0000313" key="2">
    <source>
        <dbReference type="EMBL" id="CAH0288092.1"/>
    </source>
</evidence>
<feature type="transmembrane region" description="Helical" evidence="1">
    <location>
        <begin position="28"/>
        <end position="46"/>
    </location>
</feature>
<evidence type="ECO:0000313" key="4">
    <source>
        <dbReference type="Proteomes" id="UP000185829"/>
    </source>
</evidence>
<dbReference type="EMBL" id="CAKKMG010000083">
    <property type="protein sequence ID" value="CAH0288092.1"/>
    <property type="molecule type" value="Genomic_DNA"/>
</dbReference>
<dbReference type="AlphaFoldDB" id="A0A9W4PJN5"/>
<dbReference type="Proteomes" id="UP000185829">
    <property type="component" value="Unassembled WGS sequence"/>
</dbReference>
<organism evidence="2 5">
    <name type="scientific">Peribacillus simplex</name>
    <dbReference type="NCBI Taxonomy" id="1478"/>
    <lineage>
        <taxon>Bacteria</taxon>
        <taxon>Bacillati</taxon>
        <taxon>Bacillota</taxon>
        <taxon>Bacilli</taxon>
        <taxon>Bacillales</taxon>
        <taxon>Bacillaceae</taxon>
        <taxon>Peribacillus</taxon>
    </lineage>
</organism>
<dbReference type="Proteomes" id="UP000789326">
    <property type="component" value="Unassembled WGS sequence"/>
</dbReference>